<evidence type="ECO:0000256" key="2">
    <source>
        <dbReference type="ARBA" id="ARBA00011073"/>
    </source>
</evidence>
<dbReference type="Pfam" id="PF00082">
    <property type="entry name" value="Peptidase_S8"/>
    <property type="match status" value="1"/>
</dbReference>
<comment type="subcellular location">
    <subcellularLocation>
        <location evidence="1">Cell membrane</location>
        <topology evidence="1">Single-pass membrane protein</topology>
    </subcellularLocation>
</comment>
<dbReference type="InterPro" id="IPR036852">
    <property type="entry name" value="Peptidase_S8/S53_dom_sf"/>
</dbReference>
<evidence type="ECO:0000256" key="10">
    <source>
        <dbReference type="ARBA" id="ARBA00023136"/>
    </source>
</evidence>
<dbReference type="PANTHER" id="PTHR42884:SF14">
    <property type="entry name" value="NEUROENDOCRINE CONVERTASE 1"/>
    <property type="match status" value="1"/>
</dbReference>
<sequence length="460" mass="47114">MKRMLAAATAVLVALTLCAPGLAEATTPWTFDPAADIAPPDTDPAPVYPMKQTHECGQSAILENSQFETIPAQEAFNTAQLHTFARGDGQIVAVIDSGVQRVTRLPNLIPGGDYVGTTDGLQDCDHHGTLVAGIIAGQPSVNDGFVGIAPGATILSIRQTSGQYTVDNTPETQNLTPADKSAANLLTLAKSIVHAANLGATVINMSLTACVDAGHLPDLRTLAGALYYAAVVKNVVIVAAAGNTGGSTCKPNPEYNPNEPADPRNWTQAQSVSIPSYFDAFVLSVGGTNLTGDPYANSMPGPWVGVAAPAAEIASLDPTEPQPGALVNALVQDGNPVPVNGTSYAAAYVSGLAALIRELHPQLTANQVIARIKRTAHSPANTITNIMGSGVADPVAALTNKLDPGPIVAAGIPPKAAEPYAPPPAPDTLARTIAIAAIAVAAVVLAAAYIIGLARRKKAK</sequence>
<evidence type="ECO:0000313" key="16">
    <source>
        <dbReference type="Proteomes" id="UP000037594"/>
    </source>
</evidence>
<feature type="active site" description="Charge relay system" evidence="11">
    <location>
        <position position="343"/>
    </location>
</feature>
<accession>A0A0J8UA03</accession>
<feature type="active site" description="Charge relay system" evidence="11">
    <location>
        <position position="127"/>
    </location>
</feature>
<reference evidence="15 16" key="1">
    <citation type="submission" date="2015-06" db="EMBL/GenBank/DDBJ databases">
        <title>Genome sequence of Mycobacterium conceptionense strain MLE.</title>
        <authorList>
            <person name="Greninger A.L."/>
            <person name="Cunningham G."/>
            <person name="Chiu C.Y."/>
            <person name="Miller S."/>
        </authorList>
    </citation>
    <scope>NUCLEOTIDE SEQUENCE [LARGE SCALE GENOMIC DNA]</scope>
    <source>
        <strain evidence="15 16">MLE</strain>
    </source>
</reference>
<evidence type="ECO:0000256" key="3">
    <source>
        <dbReference type="ARBA" id="ARBA00022475"/>
    </source>
</evidence>
<dbReference type="EMBL" id="LFOD01000008">
    <property type="protein sequence ID" value="KMV18383.1"/>
    <property type="molecule type" value="Genomic_DNA"/>
</dbReference>
<feature type="transmembrane region" description="Helical" evidence="12">
    <location>
        <begin position="433"/>
        <end position="454"/>
    </location>
</feature>
<evidence type="ECO:0000256" key="7">
    <source>
        <dbReference type="ARBA" id="ARBA00022801"/>
    </source>
</evidence>
<dbReference type="PRINTS" id="PR00723">
    <property type="entry name" value="SUBTILISIN"/>
</dbReference>
<protein>
    <submittedName>
        <fullName evidence="15">Peptidase</fullName>
    </submittedName>
</protein>
<keyword evidence="8 11" id="KW-0720">Serine protease</keyword>
<proteinExistence type="inferred from homology"/>
<feature type="active site" description="Charge relay system" evidence="11">
    <location>
        <position position="96"/>
    </location>
</feature>
<evidence type="ECO:0000259" key="14">
    <source>
        <dbReference type="Pfam" id="PF00082"/>
    </source>
</evidence>
<evidence type="ECO:0000256" key="6">
    <source>
        <dbReference type="ARBA" id="ARBA00022729"/>
    </source>
</evidence>
<evidence type="ECO:0000256" key="11">
    <source>
        <dbReference type="PROSITE-ProRule" id="PRU01240"/>
    </source>
</evidence>
<dbReference type="PANTHER" id="PTHR42884">
    <property type="entry name" value="PROPROTEIN CONVERTASE SUBTILISIN/KEXIN-RELATED"/>
    <property type="match status" value="1"/>
</dbReference>
<dbReference type="InterPro" id="IPR022398">
    <property type="entry name" value="Peptidase_S8_His-AS"/>
</dbReference>
<evidence type="ECO:0000313" key="15">
    <source>
        <dbReference type="EMBL" id="KMV18383.1"/>
    </source>
</evidence>
<dbReference type="NCBIfam" id="TIGR03921">
    <property type="entry name" value="T7SS_mycosin"/>
    <property type="match status" value="1"/>
</dbReference>
<keyword evidence="7 11" id="KW-0378">Hydrolase</keyword>
<dbReference type="GO" id="GO:0016485">
    <property type="term" value="P:protein processing"/>
    <property type="evidence" value="ECO:0007669"/>
    <property type="project" value="TreeGrafter"/>
</dbReference>
<keyword evidence="3" id="KW-1003">Cell membrane</keyword>
<dbReference type="PROSITE" id="PS00137">
    <property type="entry name" value="SUBTILASE_HIS"/>
    <property type="match status" value="1"/>
</dbReference>
<feature type="signal peptide" evidence="13">
    <location>
        <begin position="1"/>
        <end position="25"/>
    </location>
</feature>
<dbReference type="GO" id="GO:0004252">
    <property type="term" value="F:serine-type endopeptidase activity"/>
    <property type="evidence" value="ECO:0007669"/>
    <property type="project" value="UniProtKB-UniRule"/>
</dbReference>
<feature type="chain" id="PRO_5005310144" evidence="13">
    <location>
        <begin position="26"/>
        <end position="460"/>
    </location>
</feature>
<keyword evidence="5 12" id="KW-0812">Transmembrane</keyword>
<evidence type="ECO:0000256" key="4">
    <source>
        <dbReference type="ARBA" id="ARBA00022670"/>
    </source>
</evidence>
<dbReference type="Gene3D" id="3.40.50.200">
    <property type="entry name" value="Peptidase S8/S53 domain"/>
    <property type="match status" value="1"/>
</dbReference>
<dbReference type="Proteomes" id="UP000037594">
    <property type="component" value="Unassembled WGS sequence"/>
</dbReference>
<evidence type="ECO:0000256" key="13">
    <source>
        <dbReference type="SAM" id="SignalP"/>
    </source>
</evidence>
<evidence type="ECO:0000256" key="1">
    <source>
        <dbReference type="ARBA" id="ARBA00004162"/>
    </source>
</evidence>
<keyword evidence="6 13" id="KW-0732">Signal</keyword>
<dbReference type="PATRIC" id="fig|451644.5.peg.2438"/>
<keyword evidence="9 12" id="KW-1133">Transmembrane helix</keyword>
<dbReference type="CDD" id="cd00306">
    <property type="entry name" value="Peptidases_S8_S53"/>
    <property type="match status" value="1"/>
</dbReference>
<evidence type="ECO:0000256" key="9">
    <source>
        <dbReference type="ARBA" id="ARBA00022989"/>
    </source>
</evidence>
<name>A0A0J8UA03_9MYCO</name>
<comment type="caution">
    <text evidence="15">The sequence shown here is derived from an EMBL/GenBank/DDBJ whole genome shotgun (WGS) entry which is preliminary data.</text>
</comment>
<dbReference type="InterPro" id="IPR023834">
    <property type="entry name" value="T7SS_pept_S8A_mycosin"/>
</dbReference>
<organism evidence="15 16">
    <name type="scientific">Mycolicibacterium conceptionense</name>
    <dbReference type="NCBI Taxonomy" id="451644"/>
    <lineage>
        <taxon>Bacteria</taxon>
        <taxon>Bacillati</taxon>
        <taxon>Actinomycetota</taxon>
        <taxon>Actinomycetes</taxon>
        <taxon>Mycobacteriales</taxon>
        <taxon>Mycobacteriaceae</taxon>
        <taxon>Mycolicibacterium</taxon>
    </lineage>
</organism>
<dbReference type="PROSITE" id="PS51892">
    <property type="entry name" value="SUBTILASE"/>
    <property type="match status" value="1"/>
</dbReference>
<keyword evidence="4 11" id="KW-0645">Protease</keyword>
<keyword evidence="10 12" id="KW-0472">Membrane</keyword>
<evidence type="ECO:0000256" key="12">
    <source>
        <dbReference type="SAM" id="Phobius"/>
    </source>
</evidence>
<dbReference type="InterPro" id="IPR000209">
    <property type="entry name" value="Peptidase_S8/S53_dom"/>
</dbReference>
<dbReference type="SUPFAM" id="SSF52743">
    <property type="entry name" value="Subtilisin-like"/>
    <property type="match status" value="1"/>
</dbReference>
<gene>
    <name evidence="15" type="ORF">ACT17_11790</name>
</gene>
<dbReference type="GO" id="GO:0005886">
    <property type="term" value="C:plasma membrane"/>
    <property type="evidence" value="ECO:0007669"/>
    <property type="project" value="UniProtKB-SubCell"/>
</dbReference>
<dbReference type="AlphaFoldDB" id="A0A0J8UA03"/>
<evidence type="ECO:0000256" key="8">
    <source>
        <dbReference type="ARBA" id="ARBA00022825"/>
    </source>
</evidence>
<comment type="similarity">
    <text evidence="2 11">Belongs to the peptidase S8 family.</text>
</comment>
<feature type="domain" description="Peptidase S8/S53" evidence="14">
    <location>
        <begin position="87"/>
        <end position="390"/>
    </location>
</feature>
<dbReference type="InterPro" id="IPR015500">
    <property type="entry name" value="Peptidase_S8_subtilisin-rel"/>
</dbReference>
<evidence type="ECO:0000256" key="5">
    <source>
        <dbReference type="ARBA" id="ARBA00022692"/>
    </source>
</evidence>